<gene>
    <name evidence="1" type="ORF">CSW30_07835</name>
</gene>
<dbReference type="AlphaFoldDB" id="A0A430UNV6"/>
<reference evidence="1 2" key="1">
    <citation type="journal article" date="2019" name="Extremophiles">
        <title>Biogeography of thermophiles and predominance of Thermus scotoductus in domestic water heaters.</title>
        <authorList>
            <person name="Wilpiszeski R.L."/>
            <person name="Zhang Z."/>
            <person name="House C.H."/>
        </authorList>
    </citation>
    <scope>NUCLEOTIDE SEQUENCE [LARGE SCALE GENOMIC DNA]</scope>
    <source>
        <strain evidence="1 2">17_S17</strain>
    </source>
</reference>
<sequence>MELGQALEAAVWDGLEKPAQSKRRWDLLADYCMARLEARGLRGLLGGSRGEPTFRTPLPWP</sequence>
<dbReference type="Proteomes" id="UP000287173">
    <property type="component" value="Unassembled WGS sequence"/>
</dbReference>
<comment type="caution">
    <text evidence="1">The sequence shown here is derived from an EMBL/GenBank/DDBJ whole genome shotgun (WGS) entry which is preliminary data.</text>
</comment>
<protein>
    <submittedName>
        <fullName evidence="1">Uncharacterized protein</fullName>
    </submittedName>
</protein>
<dbReference type="EMBL" id="PEMG01000224">
    <property type="protein sequence ID" value="RTI07983.1"/>
    <property type="molecule type" value="Genomic_DNA"/>
</dbReference>
<evidence type="ECO:0000313" key="1">
    <source>
        <dbReference type="EMBL" id="RTI07983.1"/>
    </source>
</evidence>
<name>A0A430UNV6_THESC</name>
<organism evidence="1 2">
    <name type="scientific">Thermus scotoductus</name>
    <dbReference type="NCBI Taxonomy" id="37636"/>
    <lineage>
        <taxon>Bacteria</taxon>
        <taxon>Thermotogati</taxon>
        <taxon>Deinococcota</taxon>
        <taxon>Deinococci</taxon>
        <taxon>Thermales</taxon>
        <taxon>Thermaceae</taxon>
        <taxon>Thermus</taxon>
    </lineage>
</organism>
<accession>A0A430UNV6</accession>
<dbReference type="RefSeq" id="WP_126218584.1">
    <property type="nucleotide sequence ID" value="NZ_PEMG01000224.1"/>
</dbReference>
<evidence type="ECO:0000313" key="2">
    <source>
        <dbReference type="Proteomes" id="UP000287173"/>
    </source>
</evidence>
<proteinExistence type="predicted"/>